<reference evidence="2" key="4">
    <citation type="submission" date="2015-06" db="UniProtKB">
        <authorList>
            <consortium name="EnsemblMetazoa"/>
        </authorList>
    </citation>
    <scope>IDENTIFICATION</scope>
</reference>
<dbReference type="VEuPathDB" id="VectorBase:ADAC007569"/>
<reference evidence="1" key="2">
    <citation type="submission" date="2010-05" db="EMBL/GenBank/DDBJ databases">
        <authorList>
            <person name="Almeida L.G."/>
            <person name="Nicolas M.F."/>
            <person name="Souza R.C."/>
            <person name="Vasconcelos A.T.R."/>
        </authorList>
    </citation>
    <scope>NUCLEOTIDE SEQUENCE</scope>
</reference>
<gene>
    <name evidence="1" type="ORF">AND_007569</name>
</gene>
<reference evidence="1" key="3">
    <citation type="journal article" date="2013" name="Nucleic Acids Res.">
        <title>The genome of Anopheles darlingi, the main neotropical malaria vector.</title>
        <authorList>
            <person name="Marinotti O."/>
            <person name="Cerqueira G.C."/>
            <person name="de Almeida L.G."/>
            <person name="Ferro M.I."/>
            <person name="Loreto E.L."/>
            <person name="Zaha A."/>
            <person name="Teixeira S.M."/>
            <person name="Wespiser A.R."/>
            <person name="Almeida E Silva A."/>
            <person name="Schlindwein A.D."/>
            <person name="Pacheco A.C."/>
            <person name="Silva A.L."/>
            <person name="Graveley B.R."/>
            <person name="Walenz B.P."/>
            <person name="Lima Bde A."/>
            <person name="Ribeiro C.A."/>
            <person name="Nunes-Silva C.G."/>
            <person name="de Carvalho C.R."/>
            <person name="Soares C.M."/>
            <person name="de Menezes C.B."/>
            <person name="Matiolli C."/>
            <person name="Caffrey D."/>
            <person name="Araujo D.A."/>
            <person name="de Oliveira D.M."/>
            <person name="Golenbock D."/>
            <person name="Grisard E.C."/>
            <person name="Fantinatti-Garboggini F."/>
            <person name="de Carvalho F.M."/>
            <person name="Barcellos F.G."/>
            <person name="Prosdocimi F."/>
            <person name="May G."/>
            <person name="Azevedo Junior G.M."/>
            <person name="Guimaraes G.M."/>
            <person name="Goldman G.H."/>
            <person name="Padilha I.Q."/>
            <person name="Batista Jda S."/>
            <person name="Ferro J.A."/>
            <person name="Ribeiro J.M."/>
            <person name="Fietto J.L."/>
            <person name="Dabbas K.M."/>
            <person name="Cerdeira L."/>
            <person name="Agnez-Lima L.F."/>
            <person name="Brocchi M."/>
            <person name="de Carvalho M.O."/>
            <person name="Teixeira Mde M."/>
            <person name="Diniz Maia Mde M."/>
            <person name="Goldman M.H."/>
            <person name="Cruz Schneider M.P."/>
            <person name="Felipe M.S."/>
            <person name="Hungria M."/>
            <person name="Nicolas M.F."/>
            <person name="Pereira M."/>
            <person name="Montes M.A."/>
            <person name="Cantao M.E."/>
            <person name="Vincentz M."/>
            <person name="Rafael M.S."/>
            <person name="Silverman N."/>
            <person name="Stoco P.H."/>
            <person name="Souza R.C."/>
            <person name="Vicentini R."/>
            <person name="Gazzinelli R.T."/>
            <person name="Neves Rde O."/>
            <person name="Silva R."/>
            <person name="Astolfi-Filho S."/>
            <person name="Maciel T.E."/>
            <person name="Urmenyi T.P."/>
            <person name="Tadei W.P."/>
            <person name="Camargo E.P."/>
            <person name="de Vasconcelos A.T."/>
        </authorList>
    </citation>
    <scope>NUCLEOTIDE SEQUENCE</scope>
</reference>
<dbReference type="AlphaFoldDB" id="W5JBM3"/>
<protein>
    <submittedName>
        <fullName evidence="1 2">Uncharacterized protein</fullName>
    </submittedName>
</protein>
<accession>W5JBM3</accession>
<organism evidence="1">
    <name type="scientific">Anopheles darlingi</name>
    <name type="common">Mosquito</name>
    <dbReference type="NCBI Taxonomy" id="43151"/>
    <lineage>
        <taxon>Eukaryota</taxon>
        <taxon>Metazoa</taxon>
        <taxon>Ecdysozoa</taxon>
        <taxon>Arthropoda</taxon>
        <taxon>Hexapoda</taxon>
        <taxon>Insecta</taxon>
        <taxon>Pterygota</taxon>
        <taxon>Neoptera</taxon>
        <taxon>Endopterygota</taxon>
        <taxon>Diptera</taxon>
        <taxon>Nematocera</taxon>
        <taxon>Culicoidea</taxon>
        <taxon>Culicidae</taxon>
        <taxon>Anophelinae</taxon>
        <taxon>Anopheles</taxon>
    </lineage>
</organism>
<dbReference type="STRING" id="43151.W5JBM3"/>
<dbReference type="EMBL" id="ADMH02001863">
    <property type="protein sequence ID" value="ETN60798.1"/>
    <property type="molecule type" value="Genomic_DNA"/>
</dbReference>
<dbReference type="HOGENOM" id="CLU_2322291_0_0_1"/>
<dbReference type="EnsemblMetazoa" id="ADAC007569-RA">
    <property type="protein sequence ID" value="ADAC007569-PA"/>
    <property type="gene ID" value="ADAC007569"/>
</dbReference>
<evidence type="ECO:0000313" key="2">
    <source>
        <dbReference type="EnsemblMetazoa" id="ADAC007569-PA"/>
    </source>
</evidence>
<keyword evidence="3" id="KW-1185">Reference proteome</keyword>
<dbReference type="Proteomes" id="UP000000673">
    <property type="component" value="Unassembled WGS sequence"/>
</dbReference>
<reference evidence="1 3" key="1">
    <citation type="journal article" date="2010" name="BMC Genomics">
        <title>Combination of measures distinguishes pre-miRNAs from other stem-loops in the genome of the newly sequenced Anopheles darlingi.</title>
        <authorList>
            <person name="Mendes N.D."/>
            <person name="Freitas A.T."/>
            <person name="Vasconcelos A.T."/>
            <person name="Sagot M.F."/>
        </authorList>
    </citation>
    <scope>NUCLEOTIDE SEQUENCE</scope>
</reference>
<evidence type="ECO:0000313" key="1">
    <source>
        <dbReference type="EMBL" id="ETN60798.1"/>
    </source>
</evidence>
<evidence type="ECO:0000313" key="3">
    <source>
        <dbReference type="Proteomes" id="UP000000673"/>
    </source>
</evidence>
<sequence>MRRPLIRNGNLRSAKLAPATAAEKPVSFAACRSSSLAQQTELQHQVDFLRSAHPSGMLTLDPAQQDCIETKLHFPVEDCKSPEQMMIDESQSVFKVFDY</sequence>
<proteinExistence type="predicted"/>
<name>W5JBM3_ANODA</name>